<dbReference type="PROSITE" id="PS50887">
    <property type="entry name" value="GGDEF"/>
    <property type="match status" value="1"/>
</dbReference>
<sequence length="446" mass="49745">MSPFNYKELSFQLSRILGKTLYAASSSVKNVAFFDGNANPLADVPGIEDSFMDTGKENYIQYMISADNKFSSIEPFGVIALKEGRLFLKGVDRIYSGEPKGVTVVTEELGDPILEQIKNSVNKEIVIWAEDGVMLSTIPIDKNAFGNRLGTAESGENIFATATINNREMGFSFYPIEDFDGNIIAYIGSGFDMNTVNDIFINNLIRFIPVIVIFSLVLFLILYSVLRQLFKPLNEIIGITEEISKGNYKITYPPNNIIEFSKILESIGKMSDAIEIREKELVLLSSIDKLTQIYNRQKTEEILGLEIQKANQTSHPLAIIMLDIDSFKAVNDTYGHKVGDMVLEEFVTILKKNIRPTDFIGRWGGEEFLIICPETNLEGAKTLANGLRKALEAHSFPIVVRKTASFGIAEYIPEEAVNAVMKRADDALYLAKKRGRNRVEGGPDSN</sequence>
<dbReference type="RefSeq" id="WP_148637838.1">
    <property type="nucleotide sequence ID" value="NZ_VSLA01000024.1"/>
</dbReference>
<dbReference type="Pfam" id="PF00990">
    <property type="entry name" value="GGDEF"/>
    <property type="match status" value="1"/>
</dbReference>
<dbReference type="PANTHER" id="PTHR45138:SF9">
    <property type="entry name" value="DIGUANYLATE CYCLASE DGCM-RELATED"/>
    <property type="match status" value="1"/>
</dbReference>
<feature type="domain" description="HAMP" evidence="2">
    <location>
        <begin position="227"/>
        <end position="279"/>
    </location>
</feature>
<proteinExistence type="predicted"/>
<keyword evidence="1" id="KW-0812">Transmembrane</keyword>
<dbReference type="PANTHER" id="PTHR45138">
    <property type="entry name" value="REGULATORY COMPONENTS OF SENSORY TRANSDUCTION SYSTEM"/>
    <property type="match status" value="1"/>
</dbReference>
<dbReference type="InterPro" id="IPR050469">
    <property type="entry name" value="Diguanylate_Cyclase"/>
</dbReference>
<dbReference type="SUPFAM" id="SSF55073">
    <property type="entry name" value="Nucleotide cyclase"/>
    <property type="match status" value="1"/>
</dbReference>
<dbReference type="InterPro" id="IPR003660">
    <property type="entry name" value="HAMP_dom"/>
</dbReference>
<name>A0A5D0WKZ1_9FIRM</name>
<dbReference type="Gene3D" id="6.10.340.10">
    <property type="match status" value="1"/>
</dbReference>
<dbReference type="NCBIfam" id="TIGR00254">
    <property type="entry name" value="GGDEF"/>
    <property type="match status" value="1"/>
</dbReference>
<dbReference type="GO" id="GO:0016020">
    <property type="term" value="C:membrane"/>
    <property type="evidence" value="ECO:0007669"/>
    <property type="project" value="InterPro"/>
</dbReference>
<organism evidence="4 5">
    <name type="scientific">Acetobacterium wieringae</name>
    <dbReference type="NCBI Taxonomy" id="52694"/>
    <lineage>
        <taxon>Bacteria</taxon>
        <taxon>Bacillati</taxon>
        <taxon>Bacillota</taxon>
        <taxon>Clostridia</taxon>
        <taxon>Eubacteriales</taxon>
        <taxon>Eubacteriaceae</taxon>
        <taxon>Acetobacterium</taxon>
    </lineage>
</organism>
<evidence type="ECO:0000259" key="2">
    <source>
        <dbReference type="PROSITE" id="PS50885"/>
    </source>
</evidence>
<dbReference type="EMBL" id="VSLA01000024">
    <property type="protein sequence ID" value="TYC84867.1"/>
    <property type="molecule type" value="Genomic_DNA"/>
</dbReference>
<feature type="domain" description="GGDEF" evidence="3">
    <location>
        <begin position="315"/>
        <end position="444"/>
    </location>
</feature>
<dbReference type="InterPro" id="IPR029151">
    <property type="entry name" value="Sensor-like_sf"/>
</dbReference>
<evidence type="ECO:0000313" key="5">
    <source>
        <dbReference type="Proteomes" id="UP000322619"/>
    </source>
</evidence>
<accession>A0A5D0WKZ1</accession>
<dbReference type="InterPro" id="IPR043128">
    <property type="entry name" value="Rev_trsase/Diguanyl_cyclase"/>
</dbReference>
<keyword evidence="1" id="KW-1133">Transmembrane helix</keyword>
<evidence type="ECO:0000313" key="4">
    <source>
        <dbReference type="EMBL" id="TYC84867.1"/>
    </source>
</evidence>
<comment type="caution">
    <text evidence="4">The sequence shown here is derived from an EMBL/GenBank/DDBJ whole genome shotgun (WGS) entry which is preliminary data.</text>
</comment>
<dbReference type="AlphaFoldDB" id="A0A5D0WKZ1"/>
<dbReference type="Gene3D" id="3.30.70.270">
    <property type="match status" value="1"/>
</dbReference>
<dbReference type="GO" id="GO:0052621">
    <property type="term" value="F:diguanylate cyclase activity"/>
    <property type="evidence" value="ECO:0007669"/>
    <property type="project" value="TreeGrafter"/>
</dbReference>
<evidence type="ECO:0000256" key="1">
    <source>
        <dbReference type="SAM" id="Phobius"/>
    </source>
</evidence>
<dbReference type="InterPro" id="IPR029787">
    <property type="entry name" value="Nucleotide_cyclase"/>
</dbReference>
<dbReference type="CDD" id="cd01949">
    <property type="entry name" value="GGDEF"/>
    <property type="match status" value="1"/>
</dbReference>
<dbReference type="SMART" id="SM00267">
    <property type="entry name" value="GGDEF"/>
    <property type="match status" value="1"/>
</dbReference>
<evidence type="ECO:0000259" key="3">
    <source>
        <dbReference type="PROSITE" id="PS50887"/>
    </source>
</evidence>
<dbReference type="Proteomes" id="UP000322619">
    <property type="component" value="Unassembled WGS sequence"/>
</dbReference>
<dbReference type="PROSITE" id="PS50885">
    <property type="entry name" value="HAMP"/>
    <property type="match status" value="1"/>
</dbReference>
<feature type="transmembrane region" description="Helical" evidence="1">
    <location>
        <begin position="204"/>
        <end position="226"/>
    </location>
</feature>
<protein>
    <submittedName>
        <fullName evidence="4">GGDEF domain-containing protein</fullName>
    </submittedName>
</protein>
<dbReference type="FunFam" id="3.30.70.270:FF:000001">
    <property type="entry name" value="Diguanylate cyclase domain protein"/>
    <property type="match status" value="1"/>
</dbReference>
<reference evidence="4 5" key="1">
    <citation type="submission" date="2019-08" db="EMBL/GenBank/DDBJ databases">
        <title>Isolation and enrichment of carboxydotrophic bacteria from anaerobic sludge for the production of bio-based chemicals from syngas.</title>
        <authorList>
            <person name="Antares A.L."/>
            <person name="Moreira J."/>
            <person name="Diender M."/>
            <person name="Parshina S.N."/>
            <person name="Stams A.J.M."/>
            <person name="Alves M."/>
            <person name="Alves J.I."/>
            <person name="Sousa D.Z."/>
        </authorList>
    </citation>
    <scope>NUCLEOTIDE SEQUENCE [LARGE SCALE GENOMIC DNA]</scope>
    <source>
        <strain evidence="4 5">JM</strain>
    </source>
</reference>
<keyword evidence="1" id="KW-0472">Membrane</keyword>
<dbReference type="GO" id="GO:0007165">
    <property type="term" value="P:signal transduction"/>
    <property type="evidence" value="ECO:0007669"/>
    <property type="project" value="InterPro"/>
</dbReference>
<dbReference type="SUPFAM" id="SSF103190">
    <property type="entry name" value="Sensory domain-like"/>
    <property type="match status" value="1"/>
</dbReference>
<gene>
    <name evidence="4" type="ORF">FXB42_11085</name>
</gene>
<dbReference type="InterPro" id="IPR000160">
    <property type="entry name" value="GGDEF_dom"/>
</dbReference>